<dbReference type="SUPFAM" id="SSF52540">
    <property type="entry name" value="P-loop containing nucleoside triphosphate hydrolases"/>
    <property type="match status" value="1"/>
</dbReference>
<dbReference type="Proteomes" id="UP000631653">
    <property type="component" value="Unassembled WGS sequence"/>
</dbReference>
<organism evidence="3 4">
    <name type="scientific">Acetobacter conturbans</name>
    <dbReference type="NCBI Taxonomy" id="1737472"/>
    <lineage>
        <taxon>Bacteria</taxon>
        <taxon>Pseudomonadati</taxon>
        <taxon>Pseudomonadota</taxon>
        <taxon>Alphaproteobacteria</taxon>
        <taxon>Acetobacterales</taxon>
        <taxon>Acetobacteraceae</taxon>
        <taxon>Acetobacter</taxon>
    </lineage>
</organism>
<comment type="function">
    <text evidence="2">Catalyzes a mechanistically unusual reaction, the ATP-dependent insertion of CO2 between the N7 and N8 nitrogen atoms of 7,8-diaminopelargonic acid (DAPA, also called 7,8-diammoniononanoate) to form a ureido ring.</text>
</comment>
<dbReference type="EMBL" id="WOSY01000001">
    <property type="protein sequence ID" value="NHN87347.1"/>
    <property type="molecule type" value="Genomic_DNA"/>
</dbReference>
<reference evidence="3 4" key="1">
    <citation type="journal article" date="2020" name="Int. J. Syst. Evol. Microbiol.">
        <title>Novel acetic acid bacteria from cider fermentations: Acetobacter conturbans sp. nov. and Acetobacter fallax sp. nov.</title>
        <authorList>
            <person name="Sombolestani A.S."/>
            <person name="Cleenwerck I."/>
            <person name="Cnockaert M."/>
            <person name="Borremans W."/>
            <person name="Wieme A.D."/>
            <person name="De Vuyst L."/>
            <person name="Vandamme P."/>
        </authorList>
    </citation>
    <scope>NUCLEOTIDE SEQUENCE [LARGE SCALE GENOMIC DNA]</scope>
    <source>
        <strain evidence="3 4">LMG 1627</strain>
    </source>
</reference>
<accession>A0ABX0JVD5</accession>
<keyword evidence="2" id="KW-0067">ATP-binding</keyword>
<feature type="active site" evidence="2">
    <location>
        <position position="310"/>
    </location>
</feature>
<evidence type="ECO:0000256" key="2">
    <source>
        <dbReference type="HAMAP-Rule" id="MF_00336"/>
    </source>
</evidence>
<keyword evidence="1 2" id="KW-0093">Biotin biosynthesis</keyword>
<dbReference type="CDD" id="cd02440">
    <property type="entry name" value="AdoMet_MTases"/>
    <property type="match status" value="1"/>
</dbReference>
<dbReference type="Pfam" id="PF13489">
    <property type="entry name" value="Methyltransf_23"/>
    <property type="match status" value="1"/>
</dbReference>
<feature type="binding site" evidence="2">
    <location>
        <position position="294"/>
    </location>
    <ligand>
        <name>Mg(2+)</name>
        <dbReference type="ChEBI" id="CHEBI:18420"/>
    </ligand>
</feature>
<dbReference type="InterPro" id="IPR027417">
    <property type="entry name" value="P-loop_NTPase"/>
</dbReference>
<dbReference type="CDD" id="cd03109">
    <property type="entry name" value="DTBS"/>
    <property type="match status" value="1"/>
</dbReference>
<keyword evidence="2" id="KW-0479">Metal-binding</keyword>
<keyword evidence="4" id="KW-1185">Reference proteome</keyword>
<dbReference type="GO" id="GO:0004141">
    <property type="term" value="F:dethiobiotin synthase activity"/>
    <property type="evidence" value="ECO:0007669"/>
    <property type="project" value="UniProtKB-EC"/>
</dbReference>
<keyword evidence="2 3" id="KW-0436">Ligase</keyword>
<proteinExistence type="inferred from homology"/>
<protein>
    <recommendedName>
        <fullName evidence="2">ATP-dependent dethiobiotin synthetase BioD</fullName>
        <ecNumber evidence="2">6.3.3.3</ecNumber>
    </recommendedName>
    <alternativeName>
        <fullName evidence="2">DTB synthetase</fullName>
        <shortName evidence="2">DTBS</shortName>
    </alternativeName>
    <alternativeName>
        <fullName evidence="2">Dethiobiotin synthase</fullName>
    </alternativeName>
</protein>
<feature type="binding site" evidence="2">
    <location>
        <position position="322"/>
    </location>
    <ligand>
        <name>Mg(2+)</name>
        <dbReference type="ChEBI" id="CHEBI:18420"/>
    </ligand>
</feature>
<dbReference type="Gene3D" id="3.40.50.150">
    <property type="entry name" value="Vaccinia Virus protein VP39"/>
    <property type="match status" value="1"/>
</dbReference>
<dbReference type="HAMAP" id="MF_00336">
    <property type="entry name" value="BioD"/>
    <property type="match status" value="1"/>
</dbReference>
<dbReference type="SUPFAM" id="SSF53335">
    <property type="entry name" value="S-adenosyl-L-methionine-dependent methyltransferases"/>
    <property type="match status" value="1"/>
</dbReference>
<comment type="pathway">
    <text evidence="2">Cofactor biosynthesis; biotin biosynthesis; biotin from 7,8-diaminononanoate: step 1/2.</text>
</comment>
<feature type="binding site" evidence="2">
    <location>
        <position position="314"/>
    </location>
    <ligand>
        <name>substrate</name>
    </ligand>
</feature>
<dbReference type="RefSeq" id="WP_173568621.1">
    <property type="nucleotide sequence ID" value="NZ_WOSY01000001.1"/>
</dbReference>
<evidence type="ECO:0000313" key="4">
    <source>
        <dbReference type="Proteomes" id="UP000631653"/>
    </source>
</evidence>
<dbReference type="InterPro" id="IPR029063">
    <property type="entry name" value="SAM-dependent_MTases_sf"/>
</dbReference>
<comment type="similarity">
    <text evidence="2">Belongs to the dethiobiotin synthetase family.</text>
</comment>
<keyword evidence="2" id="KW-0963">Cytoplasm</keyword>
<dbReference type="EC" id="6.3.3.3" evidence="2"/>
<dbReference type="PANTHER" id="PTHR43210">
    <property type="entry name" value="DETHIOBIOTIN SYNTHETASE"/>
    <property type="match status" value="1"/>
</dbReference>
<comment type="catalytic activity">
    <reaction evidence="2">
        <text>(7R,8S)-7,8-diammoniononanoate + CO2 + ATP = (4R,5S)-dethiobiotin + ADP + phosphate + 3 H(+)</text>
        <dbReference type="Rhea" id="RHEA:15805"/>
        <dbReference type="ChEBI" id="CHEBI:15378"/>
        <dbReference type="ChEBI" id="CHEBI:16526"/>
        <dbReference type="ChEBI" id="CHEBI:30616"/>
        <dbReference type="ChEBI" id="CHEBI:43474"/>
        <dbReference type="ChEBI" id="CHEBI:149469"/>
        <dbReference type="ChEBI" id="CHEBI:149473"/>
        <dbReference type="ChEBI" id="CHEBI:456216"/>
        <dbReference type="EC" id="6.3.3.3"/>
    </reaction>
</comment>
<comment type="cofactor">
    <cofactor evidence="2">
        <name>Mg(2+)</name>
        <dbReference type="ChEBI" id="CHEBI:18420"/>
    </cofactor>
</comment>
<comment type="subcellular location">
    <subcellularLocation>
        <location evidence="2">Cytoplasm</location>
    </subcellularLocation>
</comment>
<feature type="binding site" evidence="2">
    <location>
        <begin position="380"/>
        <end position="383"/>
    </location>
    <ligand>
        <name>ATP</name>
        <dbReference type="ChEBI" id="CHEBI:30616"/>
    </ligand>
</feature>
<feature type="binding site" evidence="2">
    <location>
        <position position="322"/>
    </location>
    <ligand>
        <name>ATP</name>
        <dbReference type="ChEBI" id="CHEBI:30616"/>
    </ligand>
</feature>
<evidence type="ECO:0000313" key="3">
    <source>
        <dbReference type="EMBL" id="NHN87347.1"/>
    </source>
</evidence>
<comment type="subunit">
    <text evidence="2">Homodimer.</text>
</comment>
<dbReference type="Pfam" id="PF13500">
    <property type="entry name" value="AAA_26"/>
    <property type="match status" value="1"/>
</dbReference>
<keyword evidence="2" id="KW-0547">Nucleotide-binding</keyword>
<comment type="caution">
    <text evidence="3">The sequence shown here is derived from an EMBL/GenBank/DDBJ whole genome shotgun (WGS) entry which is preliminary data.</text>
</comment>
<keyword evidence="2" id="KW-0460">Magnesium</keyword>
<dbReference type="InterPro" id="IPR004472">
    <property type="entry name" value="DTB_synth_BioD"/>
</dbReference>
<sequence>MSDPGFRSRHEQTARERAVIAARFNAAQDYDSAATVQRLVGRRLIERISAALEGHVPARILEFGCGTGAFTELLHARWPEAEIIATDLAPDMLGRAHARCGDSVRFVRMDAAAPQDCPELNGKAFDLICGNLALQWIDPPDRALSALAALLARGGLLAASTLAEDSFREWREAHEAHGVTANIRTYPNRSALLKGWPRGDRVQLFHEPSAHWAFETMLEQTEGGLTFLRGLRRIGATTPAEGGRPLSVPMLRRVIGHFDEGGGALTWDIAFGLFRAPPRAGVFVTGTDTSVGKTFTSACLTRAWEALYWKPLQTGLAEEEGDTPAVTHLAGAAPDQILPPADTFLAPLSPQAAAAAEGREVDVSRLLLPMEQPDRPLVVEGAGGLDVPVTADLLMIDLIARFGLPVVLVARSGLGTVNHTLLSLAALRERGIGVAGVILNGPPNPGNRAAIEEHGQVRIMAEIPFFETVSADSVATASRLIPSWDRGAAD</sequence>
<dbReference type="PANTHER" id="PTHR43210:SF5">
    <property type="entry name" value="DETHIOBIOTIN SYNTHETASE"/>
    <property type="match status" value="1"/>
</dbReference>
<name>A0ABX0JVD5_9PROT</name>
<comment type="caution">
    <text evidence="2">Lacks conserved residue(s) required for the propagation of feature annotation.</text>
</comment>
<gene>
    <name evidence="2 3" type="primary">bioD</name>
    <name evidence="3" type="ORF">GOB81_01670</name>
</gene>
<evidence type="ECO:0000256" key="1">
    <source>
        <dbReference type="ARBA" id="ARBA00022756"/>
    </source>
</evidence>
<feature type="binding site" evidence="2">
    <location>
        <begin position="290"/>
        <end position="295"/>
    </location>
    <ligand>
        <name>ATP</name>
        <dbReference type="ChEBI" id="CHEBI:30616"/>
    </ligand>
</feature>
<dbReference type="NCBIfam" id="TIGR00347">
    <property type="entry name" value="bioD"/>
    <property type="match status" value="1"/>
</dbReference>
<dbReference type="Gene3D" id="3.40.50.300">
    <property type="entry name" value="P-loop containing nucleotide triphosphate hydrolases"/>
    <property type="match status" value="1"/>
</dbReference>
<feature type="binding site" evidence="2">
    <location>
        <position position="380"/>
    </location>
    <ligand>
        <name>Mg(2+)</name>
        <dbReference type="ChEBI" id="CHEBI:18420"/>
    </ligand>
</feature>